<dbReference type="InterPro" id="IPR049458">
    <property type="entry name" value="EpsG-like"/>
</dbReference>
<gene>
    <name evidence="2" type="ordered locus">Mar181_0501</name>
</gene>
<dbReference type="Proteomes" id="UP000009230">
    <property type="component" value="Chromosome"/>
</dbReference>
<feature type="transmembrane region" description="Helical" evidence="1">
    <location>
        <begin position="269"/>
        <end position="288"/>
    </location>
</feature>
<feature type="transmembrane region" description="Helical" evidence="1">
    <location>
        <begin position="325"/>
        <end position="343"/>
    </location>
</feature>
<dbReference type="KEGG" id="mpc:Mar181_0501"/>
<accession>F6CZQ1</accession>
<evidence type="ECO:0000313" key="2">
    <source>
        <dbReference type="EMBL" id="AEF53562.1"/>
    </source>
</evidence>
<dbReference type="STRING" id="491952.Mar181_0501"/>
<dbReference type="Pfam" id="PF14897">
    <property type="entry name" value="EpsG"/>
    <property type="match status" value="1"/>
</dbReference>
<dbReference type="RefSeq" id="WP_013795039.1">
    <property type="nucleotide sequence ID" value="NC_015559.1"/>
</dbReference>
<evidence type="ECO:0000313" key="3">
    <source>
        <dbReference type="Proteomes" id="UP000009230"/>
    </source>
</evidence>
<feature type="transmembrane region" description="Helical" evidence="1">
    <location>
        <begin position="29"/>
        <end position="46"/>
    </location>
</feature>
<evidence type="ECO:0008006" key="4">
    <source>
        <dbReference type="Google" id="ProtNLM"/>
    </source>
</evidence>
<feature type="transmembrane region" description="Helical" evidence="1">
    <location>
        <begin position="120"/>
        <end position="150"/>
    </location>
</feature>
<feature type="transmembrane region" description="Helical" evidence="1">
    <location>
        <begin position="241"/>
        <end position="262"/>
    </location>
</feature>
<dbReference type="OrthoDB" id="326421at2"/>
<keyword evidence="1" id="KW-0472">Membrane</keyword>
<proteinExistence type="predicted"/>
<dbReference type="EMBL" id="CP002771">
    <property type="protein sequence ID" value="AEF53562.1"/>
    <property type="molecule type" value="Genomic_DNA"/>
</dbReference>
<organism evidence="2 3">
    <name type="scientific">Marinomonas posidonica (strain CECT 7376 / NCIMB 14433 / IVIA-Po-181)</name>
    <dbReference type="NCBI Taxonomy" id="491952"/>
    <lineage>
        <taxon>Bacteria</taxon>
        <taxon>Pseudomonadati</taxon>
        <taxon>Pseudomonadota</taxon>
        <taxon>Gammaproteobacteria</taxon>
        <taxon>Oceanospirillales</taxon>
        <taxon>Oceanospirillaceae</taxon>
        <taxon>Marinomonas</taxon>
    </lineage>
</organism>
<evidence type="ECO:0000256" key="1">
    <source>
        <dbReference type="SAM" id="Phobius"/>
    </source>
</evidence>
<feature type="transmembrane region" description="Helical" evidence="1">
    <location>
        <begin position="156"/>
        <end position="181"/>
    </location>
</feature>
<reference evidence="2 3" key="1">
    <citation type="journal article" date="2012" name="Stand. Genomic Sci.">
        <title>Complete genome sequence of Marinomonas posidonica type strain (IVIA-Po-181(T)).</title>
        <authorList>
            <person name="Lucas-Elio P."/>
            <person name="Goodwin L."/>
            <person name="Woyke T."/>
            <person name="Pitluck S."/>
            <person name="Nolan M."/>
            <person name="Kyrpides N.C."/>
            <person name="Detter J.C."/>
            <person name="Copeland A."/>
            <person name="Lu M."/>
            <person name="Bruce D."/>
            <person name="Detter C."/>
            <person name="Tapia R."/>
            <person name="Han S."/>
            <person name="Land M.L."/>
            <person name="Ivanova N."/>
            <person name="Mikhailova N."/>
            <person name="Johnston A.W."/>
            <person name="Sanchez-Amat A."/>
        </authorList>
    </citation>
    <scope>NUCLEOTIDE SEQUENCE [LARGE SCALE GENOMIC DNA]</scope>
    <source>
        <strain evidence="3">CECT 7376 / NCIMB 14433 / IVIA-Po-181</strain>
    </source>
</reference>
<dbReference type="HOGENOM" id="CLU_766829_0_0_6"/>
<keyword evidence="1" id="KW-1133">Transmembrane helix</keyword>
<keyword evidence="3" id="KW-1185">Reference proteome</keyword>
<sequence length="361" mass="42107">MAFIFSLFSYLYMFFAVYLYSLNRINKLLFIFFVCCFSSVFSAYLSHDSSAYHNIYADYSGTGFGSVLNEMLGYELFFLMLSKIASPFNVFFLFFIYAFLSFSIKLALIERVSRMPVLSLSLFFAFFFLYLDGTVIRVSLGIAVAYWGIYLLSKNHFIGFFTVILLSTLLFHYSLIVLLIMPFFRSHISILFIIALTFFFLALFFLGHGILGFLLVVTQHLDSSFIGVNKLVSYVKYSQMSHPYSIVFGTLFFASLVGYFLFKKKLSEFELISFNMLFLSFLCLVALYESQALQNRFSEIFRYSLVFVAPIFYETLTRFSVKPRLALGIYCVFLSGYFFYYYYFKGIISDRNLGLLHTYFF</sequence>
<keyword evidence="1" id="KW-0812">Transmembrane</keyword>
<protein>
    <recommendedName>
        <fullName evidence="4">EpsG family protein</fullName>
    </recommendedName>
</protein>
<feature type="transmembrane region" description="Helical" evidence="1">
    <location>
        <begin position="88"/>
        <end position="108"/>
    </location>
</feature>
<dbReference type="AlphaFoldDB" id="F6CZQ1"/>
<feature type="transmembrane region" description="Helical" evidence="1">
    <location>
        <begin position="188"/>
        <end position="221"/>
    </location>
</feature>
<name>F6CZQ1_MARPP</name>
<feature type="transmembrane region" description="Helical" evidence="1">
    <location>
        <begin position="6"/>
        <end position="22"/>
    </location>
</feature>